<proteinExistence type="predicted"/>
<dbReference type="EMBL" id="GBXM01034789">
    <property type="protein sequence ID" value="JAH73788.1"/>
    <property type="molecule type" value="Transcribed_RNA"/>
</dbReference>
<reference evidence="2" key="1">
    <citation type="submission" date="2014-11" db="EMBL/GenBank/DDBJ databases">
        <authorList>
            <person name="Amaro Gonzalez C."/>
        </authorList>
    </citation>
    <scope>NUCLEOTIDE SEQUENCE</scope>
</reference>
<dbReference type="AlphaFoldDB" id="A0A0E9V9B9"/>
<feature type="region of interest" description="Disordered" evidence="1">
    <location>
        <begin position="1"/>
        <end position="24"/>
    </location>
</feature>
<evidence type="ECO:0000256" key="1">
    <source>
        <dbReference type="SAM" id="MobiDB-lite"/>
    </source>
</evidence>
<organism evidence="2">
    <name type="scientific">Anguilla anguilla</name>
    <name type="common">European freshwater eel</name>
    <name type="synonym">Muraena anguilla</name>
    <dbReference type="NCBI Taxonomy" id="7936"/>
    <lineage>
        <taxon>Eukaryota</taxon>
        <taxon>Metazoa</taxon>
        <taxon>Chordata</taxon>
        <taxon>Craniata</taxon>
        <taxon>Vertebrata</taxon>
        <taxon>Euteleostomi</taxon>
        <taxon>Actinopterygii</taxon>
        <taxon>Neopterygii</taxon>
        <taxon>Teleostei</taxon>
        <taxon>Anguilliformes</taxon>
        <taxon>Anguillidae</taxon>
        <taxon>Anguilla</taxon>
    </lineage>
</organism>
<reference evidence="2" key="2">
    <citation type="journal article" date="2015" name="Fish Shellfish Immunol.">
        <title>Early steps in the European eel (Anguilla anguilla)-Vibrio vulnificus interaction in the gills: Role of the RtxA13 toxin.</title>
        <authorList>
            <person name="Callol A."/>
            <person name="Pajuelo D."/>
            <person name="Ebbesson L."/>
            <person name="Teles M."/>
            <person name="MacKenzie S."/>
            <person name="Amaro C."/>
        </authorList>
    </citation>
    <scope>NUCLEOTIDE SEQUENCE</scope>
</reference>
<accession>A0A0E9V9B9</accession>
<name>A0A0E9V9B9_ANGAN</name>
<protein>
    <submittedName>
        <fullName evidence="2">Uncharacterized protein</fullName>
    </submittedName>
</protein>
<evidence type="ECO:0000313" key="2">
    <source>
        <dbReference type="EMBL" id="JAH73788.1"/>
    </source>
</evidence>
<sequence>MLGTAGRESEPSGITCAFLHRSEG</sequence>